<evidence type="ECO:0000313" key="2">
    <source>
        <dbReference type="EMBL" id="TEB31436.1"/>
    </source>
</evidence>
<dbReference type="AlphaFoldDB" id="A0A4Y7TB89"/>
<comment type="caution">
    <text evidence="2">The sequence shown here is derived from an EMBL/GenBank/DDBJ whole genome shotgun (WGS) entry which is preliminary data.</text>
</comment>
<dbReference type="EMBL" id="QPFP01000019">
    <property type="protein sequence ID" value="TEB31436.1"/>
    <property type="molecule type" value="Genomic_DNA"/>
</dbReference>
<gene>
    <name evidence="2" type="ORF">FA13DRAFT_1688162</name>
</gene>
<accession>A0A4Y7TB89</accession>
<proteinExistence type="predicted"/>
<keyword evidence="3" id="KW-1185">Reference proteome</keyword>
<name>A0A4Y7TB89_COPMI</name>
<dbReference type="Pfam" id="PF13468">
    <property type="entry name" value="Glyoxalase_3"/>
    <property type="match status" value="1"/>
</dbReference>
<dbReference type="OrthoDB" id="408973at2759"/>
<organism evidence="2 3">
    <name type="scientific">Coprinellus micaceus</name>
    <name type="common">Glistening ink-cap mushroom</name>
    <name type="synonym">Coprinus micaceus</name>
    <dbReference type="NCBI Taxonomy" id="71717"/>
    <lineage>
        <taxon>Eukaryota</taxon>
        <taxon>Fungi</taxon>
        <taxon>Dikarya</taxon>
        <taxon>Basidiomycota</taxon>
        <taxon>Agaricomycotina</taxon>
        <taxon>Agaricomycetes</taxon>
        <taxon>Agaricomycetidae</taxon>
        <taxon>Agaricales</taxon>
        <taxon>Agaricineae</taxon>
        <taxon>Psathyrellaceae</taxon>
        <taxon>Coprinellus</taxon>
    </lineage>
</organism>
<sequence length="299" mass="32358">MSINTRTIDHIVHLTPPGTVDEVSDKFRELGFNVLPGGTHADGLTANALVVLKEGTYIELISFTHPASYYPPGTPERLKREAHRWANAPLGWIDYAFLGNGSLEPGHQISDAINSRASETGSDVVYLPEVGGGRVRPDGKVLKWVISAPKEGGREGEVGVLPFFCGDVTPRGLRVQTQPRSNTEHPSTALGLSHVRLLVPSALFEVTKKRLTSVLGVGPNTDITNTRAAWILDTALSPVSTGRPRLILDVPSDREEETFVDSKGGETGIYEVAFVVENLDSGYPEEATTPSGRIKFVRV</sequence>
<dbReference type="PANTHER" id="PTHR40265">
    <property type="entry name" value="BLL2707 PROTEIN"/>
    <property type="match status" value="1"/>
</dbReference>
<feature type="domain" description="Glyoxalase-like" evidence="1">
    <location>
        <begin position="8"/>
        <end position="213"/>
    </location>
</feature>
<reference evidence="2 3" key="1">
    <citation type="journal article" date="2019" name="Nat. Ecol. Evol.">
        <title>Megaphylogeny resolves global patterns of mushroom evolution.</title>
        <authorList>
            <person name="Varga T."/>
            <person name="Krizsan K."/>
            <person name="Foldi C."/>
            <person name="Dima B."/>
            <person name="Sanchez-Garcia M."/>
            <person name="Sanchez-Ramirez S."/>
            <person name="Szollosi G.J."/>
            <person name="Szarkandi J.G."/>
            <person name="Papp V."/>
            <person name="Albert L."/>
            <person name="Andreopoulos W."/>
            <person name="Angelini C."/>
            <person name="Antonin V."/>
            <person name="Barry K.W."/>
            <person name="Bougher N.L."/>
            <person name="Buchanan P."/>
            <person name="Buyck B."/>
            <person name="Bense V."/>
            <person name="Catcheside P."/>
            <person name="Chovatia M."/>
            <person name="Cooper J."/>
            <person name="Damon W."/>
            <person name="Desjardin D."/>
            <person name="Finy P."/>
            <person name="Geml J."/>
            <person name="Haridas S."/>
            <person name="Hughes K."/>
            <person name="Justo A."/>
            <person name="Karasinski D."/>
            <person name="Kautmanova I."/>
            <person name="Kiss B."/>
            <person name="Kocsube S."/>
            <person name="Kotiranta H."/>
            <person name="LaButti K.M."/>
            <person name="Lechner B.E."/>
            <person name="Liimatainen K."/>
            <person name="Lipzen A."/>
            <person name="Lukacs Z."/>
            <person name="Mihaltcheva S."/>
            <person name="Morgado L.N."/>
            <person name="Niskanen T."/>
            <person name="Noordeloos M.E."/>
            <person name="Ohm R.A."/>
            <person name="Ortiz-Santana B."/>
            <person name="Ovrebo C."/>
            <person name="Racz N."/>
            <person name="Riley R."/>
            <person name="Savchenko A."/>
            <person name="Shiryaev A."/>
            <person name="Soop K."/>
            <person name="Spirin V."/>
            <person name="Szebenyi C."/>
            <person name="Tomsovsky M."/>
            <person name="Tulloss R.E."/>
            <person name="Uehling J."/>
            <person name="Grigoriev I.V."/>
            <person name="Vagvolgyi C."/>
            <person name="Papp T."/>
            <person name="Martin F.M."/>
            <person name="Miettinen O."/>
            <person name="Hibbett D.S."/>
            <person name="Nagy L.G."/>
        </authorList>
    </citation>
    <scope>NUCLEOTIDE SEQUENCE [LARGE SCALE GENOMIC DNA]</scope>
    <source>
        <strain evidence="2 3">FP101781</strain>
    </source>
</reference>
<dbReference type="SUPFAM" id="SSF54593">
    <property type="entry name" value="Glyoxalase/Bleomycin resistance protein/Dihydroxybiphenyl dioxygenase"/>
    <property type="match status" value="1"/>
</dbReference>
<evidence type="ECO:0000259" key="1">
    <source>
        <dbReference type="Pfam" id="PF13468"/>
    </source>
</evidence>
<dbReference type="InterPro" id="IPR025870">
    <property type="entry name" value="Glyoxalase-like_dom"/>
</dbReference>
<dbReference type="InterPro" id="IPR029068">
    <property type="entry name" value="Glyas_Bleomycin-R_OHBP_Dase"/>
</dbReference>
<evidence type="ECO:0000313" key="3">
    <source>
        <dbReference type="Proteomes" id="UP000298030"/>
    </source>
</evidence>
<dbReference type="PANTHER" id="PTHR40265:SF1">
    <property type="entry name" value="GLYOXALASE-LIKE DOMAIN-CONTAINING PROTEIN"/>
    <property type="match status" value="1"/>
</dbReference>
<dbReference type="Proteomes" id="UP000298030">
    <property type="component" value="Unassembled WGS sequence"/>
</dbReference>
<dbReference type="Gene3D" id="3.10.180.10">
    <property type="entry name" value="2,3-Dihydroxybiphenyl 1,2-Dioxygenase, domain 1"/>
    <property type="match status" value="1"/>
</dbReference>
<protein>
    <recommendedName>
        <fullName evidence="1">Glyoxalase-like domain-containing protein</fullName>
    </recommendedName>
</protein>